<dbReference type="EMBL" id="CAJPWZ010002711">
    <property type="protein sequence ID" value="CAG2243691.1"/>
    <property type="molecule type" value="Genomic_DNA"/>
</dbReference>
<evidence type="ECO:0000313" key="4">
    <source>
        <dbReference type="EMBL" id="CAG2243691.1"/>
    </source>
</evidence>
<proteinExistence type="predicted"/>
<keyword evidence="2" id="KW-0812">Transmembrane</keyword>
<evidence type="ECO:0000256" key="1">
    <source>
        <dbReference type="SAM" id="MobiDB-lite"/>
    </source>
</evidence>
<feature type="region of interest" description="Disordered" evidence="1">
    <location>
        <begin position="1112"/>
        <end position="1131"/>
    </location>
</feature>
<dbReference type="SMART" id="SM00220">
    <property type="entry name" value="S_TKc"/>
    <property type="match status" value="1"/>
</dbReference>
<feature type="region of interest" description="Disordered" evidence="1">
    <location>
        <begin position="585"/>
        <end position="607"/>
    </location>
</feature>
<dbReference type="Proteomes" id="UP000683360">
    <property type="component" value="Unassembled WGS sequence"/>
</dbReference>
<feature type="compositionally biased region" description="Basic and acidic residues" evidence="1">
    <location>
        <begin position="981"/>
        <end position="991"/>
    </location>
</feature>
<gene>
    <name evidence="4" type="ORF">MEDL_55811</name>
</gene>
<dbReference type="GO" id="GO:0005524">
    <property type="term" value="F:ATP binding"/>
    <property type="evidence" value="ECO:0007669"/>
    <property type="project" value="InterPro"/>
</dbReference>
<dbReference type="InterPro" id="IPR011009">
    <property type="entry name" value="Kinase-like_dom_sf"/>
</dbReference>
<keyword evidence="2" id="KW-0472">Membrane</keyword>
<feature type="region of interest" description="Disordered" evidence="1">
    <location>
        <begin position="1304"/>
        <end position="1359"/>
    </location>
</feature>
<feature type="region of interest" description="Disordered" evidence="1">
    <location>
        <begin position="1065"/>
        <end position="1089"/>
    </location>
</feature>
<feature type="compositionally biased region" description="Basic and acidic residues" evidence="1">
    <location>
        <begin position="1455"/>
        <end position="1469"/>
    </location>
</feature>
<sequence>MESYGINCSTNGTKLLNRKIDAVKLWKGFSNRIHSASPNVWQAQLVSQGRQIQKILIIEIFVWIITLLVLTVINYKNTSKSLSASAAALILLDIATIIHGVLTNIGNSMWSICCCTSSQTIEETHRKLKQLELVRLEAPGKLRLRATWNVGKHHTRQGLMKVYGPKHVKSWAQEIVVLGMLRKIQHASLLQCLWTSSSNPYYETMTLITGEIVTSDSRIICLELTNSGTLQELIRRLESPLPESCQRMIIHDVAEGLYYLHDQNILHNNLNSSSIYLKGSLPSMVMRAAIGDFEDTQIFGAMQQTSSHSIRDKRNFFLPDIRSFALIALEIISNMCEKKFATYQYEWDQYINEKNVHNYPQTFYDDSDFEDEFYRHKPHGVRSPGEVIEDYKRTRSMSPGSRPLSAQSCRSQRSRTLSPDLSRSRHSPAVTLFGSREPSPEPKPKRSRSKSPFSRKHKKNRAPDPYDLNLADSPIVSENEKQRKSNTPSKQKNADAFSHSKPQGKTKLKKVDSKKWVISKLKTITGSETAVSAFKPKTKSEHYDSNDEVSEEDIQTVRQKLHKKKRGDSKNSMQYENDHALHKSLSNQSNHSLQQAAHGDLQRMSSGSIDPTMYQKMSKEDKRLYHKMQAQNEQSQYRSMAGNSEQMMHRTMSGNSENMMHRTMSGNSENMMHRTMSGNSENMMHRTMSGNSENMMHRTMSGNSENMMHRTMSGNSENMMHRTMSGNSENMMHRTMSGNSENMMPRRMSANSENMMHRTMSNHSDQWSILSDMEYPRSHGLRNTISQDSRASLWSNLPLPVEMIEENNNHLDEIIDCLPGMAESVTLQRKKNSQNKEHLVIRDKNLSMLRQEYWKSDGPGTQRFELVDYYDELQGKFVKKMAPRPFYRSSSGSNMLPKSVHRTFSGTQILHRTTSGLQEITEAVEVSDSDNENFRHDLDLARKELKSLGHIIEPQVDNTNENTGKPFQKIKPVFIKEDSEKIEEKPKDIIKPKQPKKKRSKSAEKAGNTRPDEQNESRLMRSESQKKKARATLQKKLTNRGGNVPVIPLSDRREKANLQVKYANVKKLKTQSNGEHGENKENGSTDQNHTVVNMEDTKEQTSNQYEKFKSGVPRYSSFSSNDSGSSIDSSVRVRKANVSLTSGELTSLSSQADVDTDGHTTDLDLPFKENQMRKKLQMQIQSKARISDSGFDSESSELSSDYYRNHKGKKIQSRLPVHHEKSQVGLQVDELPFVSVDSGKMNFSETAFVLTGFENNHIFPDQNDIDEEILPENDIMPSNYEDDLRPMSSMSRIIEVTCASPEDIKDLEDENEKVLSSKTGRSGIKMSESRPKTPSHSSRPKTASSLGSKELRGPNVYASPNVAAKRYRELTKKGVPLRVSTITSDSPKLTNKGQPEVMLNETEDSGNVTDDQKLFNDLESHGFFKTTNPNTLSPPHKQHRKSRKGPTKRKKINKWKLDDIIREIPEESRSPSSSNRSPNHKSFFDDSFHNQSGEEAMLNQPHTSEDSETASVQNSAVNSIPSSGVPKQHQPSVVVDAELYIDRVYSNKPTEKQNGQVQLNDPDFDSPLNYERVYQPMSDMPCMNEYNENVDLDIDVPLLDGMNEKHVINCRKMTTQLNLVSFHDLLPANLENFTTLKTKLQQGGQLGNIGTQLLEIIHSCWLNDLPPTSFDLVLQLTDPVTETL</sequence>
<feature type="compositionally biased region" description="Low complexity" evidence="1">
    <location>
        <begin position="585"/>
        <end position="595"/>
    </location>
</feature>
<dbReference type="PROSITE" id="PS50011">
    <property type="entry name" value="PROTEIN_KINASE_DOM"/>
    <property type="match status" value="1"/>
</dbReference>
<dbReference type="Gene3D" id="1.10.510.10">
    <property type="entry name" value="Transferase(Phosphotransferase) domain 1"/>
    <property type="match status" value="1"/>
</dbReference>
<dbReference type="Pfam" id="PF07714">
    <property type="entry name" value="PK_Tyr_Ser-Thr"/>
    <property type="match status" value="1"/>
</dbReference>
<comment type="caution">
    <text evidence="4">The sequence shown here is derived from an EMBL/GenBank/DDBJ whole genome shotgun (WGS) entry which is preliminary data.</text>
</comment>
<feature type="transmembrane region" description="Helical" evidence="2">
    <location>
        <begin position="82"/>
        <end position="102"/>
    </location>
</feature>
<dbReference type="GO" id="GO:0004672">
    <property type="term" value="F:protein kinase activity"/>
    <property type="evidence" value="ECO:0007669"/>
    <property type="project" value="InterPro"/>
</dbReference>
<feature type="compositionally biased region" description="Basic and acidic residues" evidence="1">
    <location>
        <begin position="1010"/>
        <end position="1026"/>
    </location>
</feature>
<protein>
    <recommendedName>
        <fullName evidence="3">Protein kinase domain-containing protein</fullName>
    </recommendedName>
</protein>
<reference evidence="4" key="1">
    <citation type="submission" date="2021-03" db="EMBL/GenBank/DDBJ databases">
        <authorList>
            <person name="Bekaert M."/>
        </authorList>
    </citation>
    <scope>NUCLEOTIDE SEQUENCE</scope>
</reference>
<evidence type="ECO:0000256" key="2">
    <source>
        <dbReference type="SAM" id="Phobius"/>
    </source>
</evidence>
<feature type="region of interest" description="Disordered" evidence="1">
    <location>
        <begin position="1142"/>
        <end position="1164"/>
    </location>
</feature>
<accession>A0A8S3UCM9</accession>
<feature type="compositionally biased region" description="Basic residues" evidence="1">
    <location>
        <begin position="1436"/>
        <end position="1454"/>
    </location>
</feature>
<feature type="region of interest" description="Disordered" evidence="1">
    <location>
        <begin position="1547"/>
        <end position="1567"/>
    </location>
</feature>
<dbReference type="InterPro" id="IPR000719">
    <property type="entry name" value="Prot_kinase_dom"/>
</dbReference>
<keyword evidence="5" id="KW-1185">Reference proteome</keyword>
<name>A0A8S3UCM9_MYTED</name>
<evidence type="ECO:0000259" key="3">
    <source>
        <dbReference type="PROSITE" id="PS50011"/>
    </source>
</evidence>
<feature type="region of interest" description="Disordered" evidence="1">
    <location>
        <begin position="1421"/>
        <end position="1531"/>
    </location>
</feature>
<feature type="compositionally biased region" description="Polar residues" evidence="1">
    <location>
        <begin position="396"/>
        <end position="421"/>
    </location>
</feature>
<dbReference type="InterPro" id="IPR001245">
    <property type="entry name" value="Ser-Thr/Tyr_kinase_cat_dom"/>
</dbReference>
<feature type="compositionally biased region" description="Polar residues" evidence="1">
    <location>
        <begin position="1509"/>
        <end position="1522"/>
    </location>
</feature>
<feature type="domain" description="Protein kinase" evidence="3">
    <location>
        <begin position="133"/>
        <end position="417"/>
    </location>
</feature>
<feature type="compositionally biased region" description="Basic residues" evidence="1">
    <location>
        <begin position="445"/>
        <end position="460"/>
    </location>
</feature>
<feature type="compositionally biased region" description="Low complexity" evidence="1">
    <location>
        <begin position="1116"/>
        <end position="1130"/>
    </location>
</feature>
<dbReference type="OrthoDB" id="6163056at2759"/>
<feature type="region of interest" description="Disordered" evidence="1">
    <location>
        <begin position="981"/>
        <end position="1047"/>
    </location>
</feature>
<feature type="transmembrane region" description="Helical" evidence="2">
    <location>
        <begin position="55"/>
        <end position="75"/>
    </location>
</feature>
<organism evidence="4 5">
    <name type="scientific">Mytilus edulis</name>
    <name type="common">Blue mussel</name>
    <dbReference type="NCBI Taxonomy" id="6550"/>
    <lineage>
        <taxon>Eukaryota</taxon>
        <taxon>Metazoa</taxon>
        <taxon>Spiralia</taxon>
        <taxon>Lophotrochozoa</taxon>
        <taxon>Mollusca</taxon>
        <taxon>Bivalvia</taxon>
        <taxon>Autobranchia</taxon>
        <taxon>Pteriomorphia</taxon>
        <taxon>Mytilida</taxon>
        <taxon>Mytiloidea</taxon>
        <taxon>Mytilidae</taxon>
        <taxon>Mytilinae</taxon>
        <taxon>Mytilus</taxon>
    </lineage>
</organism>
<feature type="compositionally biased region" description="Polar residues" evidence="1">
    <location>
        <begin position="1332"/>
        <end position="1347"/>
    </location>
</feature>
<dbReference type="SUPFAM" id="SSF56112">
    <property type="entry name" value="Protein kinase-like (PK-like)"/>
    <property type="match status" value="1"/>
</dbReference>
<evidence type="ECO:0000313" key="5">
    <source>
        <dbReference type="Proteomes" id="UP000683360"/>
    </source>
</evidence>
<feature type="region of interest" description="Disordered" evidence="1">
    <location>
        <begin position="375"/>
        <end position="511"/>
    </location>
</feature>
<keyword evidence="2" id="KW-1133">Transmembrane helix</keyword>